<keyword evidence="1" id="KW-0732">Signal</keyword>
<feature type="signal peptide" evidence="1">
    <location>
        <begin position="1"/>
        <end position="31"/>
    </location>
</feature>
<gene>
    <name evidence="2" type="ORF">Taro_050224</name>
</gene>
<evidence type="ECO:0000313" key="2">
    <source>
        <dbReference type="EMBL" id="MQM17260.1"/>
    </source>
</evidence>
<evidence type="ECO:0000256" key="1">
    <source>
        <dbReference type="SAM" id="SignalP"/>
    </source>
</evidence>
<evidence type="ECO:0000313" key="3">
    <source>
        <dbReference type="Proteomes" id="UP000652761"/>
    </source>
</evidence>
<feature type="chain" id="PRO_5033060300" description="Secreted protein" evidence="1">
    <location>
        <begin position="32"/>
        <end position="91"/>
    </location>
</feature>
<dbReference type="AlphaFoldDB" id="A0A843XDC9"/>
<proteinExistence type="predicted"/>
<sequence length="91" mass="9946">VCNLKIGYRNPLPLSLSLCALLLLPLPAGRGGNRKASGLGSWKPSLQHTRPTAGFLRASFLWLGLARKREDRAATVTKMIKTAAYIALLFR</sequence>
<accession>A0A843XDC9</accession>
<protein>
    <recommendedName>
        <fullName evidence="4">Secreted protein</fullName>
    </recommendedName>
</protein>
<dbReference type="Proteomes" id="UP000652761">
    <property type="component" value="Unassembled WGS sequence"/>
</dbReference>
<comment type="caution">
    <text evidence="2">The sequence shown here is derived from an EMBL/GenBank/DDBJ whole genome shotgun (WGS) entry which is preliminary data.</text>
</comment>
<dbReference type="EMBL" id="NMUH01007434">
    <property type="protein sequence ID" value="MQM17260.1"/>
    <property type="molecule type" value="Genomic_DNA"/>
</dbReference>
<organism evidence="2 3">
    <name type="scientific">Colocasia esculenta</name>
    <name type="common">Wild taro</name>
    <name type="synonym">Arum esculentum</name>
    <dbReference type="NCBI Taxonomy" id="4460"/>
    <lineage>
        <taxon>Eukaryota</taxon>
        <taxon>Viridiplantae</taxon>
        <taxon>Streptophyta</taxon>
        <taxon>Embryophyta</taxon>
        <taxon>Tracheophyta</taxon>
        <taxon>Spermatophyta</taxon>
        <taxon>Magnoliopsida</taxon>
        <taxon>Liliopsida</taxon>
        <taxon>Araceae</taxon>
        <taxon>Aroideae</taxon>
        <taxon>Colocasieae</taxon>
        <taxon>Colocasia</taxon>
    </lineage>
</organism>
<keyword evidence="3" id="KW-1185">Reference proteome</keyword>
<reference evidence="2" key="1">
    <citation type="submission" date="2017-07" db="EMBL/GenBank/DDBJ databases">
        <title>Taro Niue Genome Assembly and Annotation.</title>
        <authorList>
            <person name="Atibalentja N."/>
            <person name="Keating K."/>
            <person name="Fields C.J."/>
        </authorList>
    </citation>
    <scope>NUCLEOTIDE SEQUENCE</scope>
    <source>
        <strain evidence="2">Niue_2</strain>
        <tissue evidence="2">Leaf</tissue>
    </source>
</reference>
<name>A0A843XDC9_COLES</name>
<evidence type="ECO:0008006" key="4">
    <source>
        <dbReference type="Google" id="ProtNLM"/>
    </source>
</evidence>
<feature type="non-terminal residue" evidence="2">
    <location>
        <position position="1"/>
    </location>
</feature>